<gene>
    <name evidence="2" type="ordered locus">HTH_0656</name>
</gene>
<dbReference type="OrthoDB" id="9918186at2"/>
<accession>D3DH15</accession>
<evidence type="ECO:0000256" key="1">
    <source>
        <dbReference type="SAM" id="SignalP"/>
    </source>
</evidence>
<dbReference type="EMBL" id="AP011112">
    <property type="protein sequence ID" value="BAI69117.1"/>
    <property type="molecule type" value="Genomic_DNA"/>
</dbReference>
<protein>
    <submittedName>
        <fullName evidence="2">Uncharacterized protein</fullName>
    </submittedName>
</protein>
<feature type="chain" id="PRO_5003042992" evidence="1">
    <location>
        <begin position="23"/>
        <end position="333"/>
    </location>
</feature>
<keyword evidence="1" id="KW-0732">Signal</keyword>
<proteinExistence type="predicted"/>
<keyword evidence="3" id="KW-1185">Reference proteome</keyword>
<name>D3DH15_HYDTT</name>
<sequence length="333" mass="35011">MRADKKLAAATLASLALFGAQKAVQAKAVMVPFIAVGNGWQTIVSYATDTQLSTNTLHIAYNIKPAVSYGQCLHADGFVPTSTNDLTSFFIDGTTNTPPTIYGDTIGGTYAPVAGANTYFGFMAVATEDAAGNVSAGAAELAVDTISFNAGLRFLYAQRSIDLNHLGAANAVNLSNTGLTTLQTTKFMTFAPADANPMVYAVGVSTADNVFGVPYNVPIALNKVNNNWWNRSEQTFSDGIGLFDYCVTLWPVCAPSSAPTAGFISNLNCQTGTIFAQAGGWFHLVNDATNVVTALATIPGVNTAPNVIVFKVESNPAYGYAVTPLHPMPYTTE</sequence>
<organism evidence="2 3">
    <name type="scientific">Hydrogenobacter thermophilus (strain DSM 6534 / IAM 12695 / TK-6)</name>
    <dbReference type="NCBI Taxonomy" id="608538"/>
    <lineage>
        <taxon>Bacteria</taxon>
        <taxon>Pseudomonadati</taxon>
        <taxon>Aquificota</taxon>
        <taxon>Aquificia</taxon>
        <taxon>Aquificales</taxon>
        <taxon>Aquificaceae</taxon>
        <taxon>Hydrogenobacter</taxon>
    </lineage>
</organism>
<dbReference type="KEGG" id="hte:Hydth_0654"/>
<dbReference type="RefSeq" id="WP_012963299.1">
    <property type="nucleotide sequence ID" value="NC_013799.1"/>
</dbReference>
<evidence type="ECO:0000313" key="2">
    <source>
        <dbReference type="EMBL" id="BAI69117.1"/>
    </source>
</evidence>
<feature type="signal peptide" evidence="1">
    <location>
        <begin position="1"/>
        <end position="22"/>
    </location>
</feature>
<dbReference type="PATRIC" id="fig|608538.5.peg.660"/>
<dbReference type="Proteomes" id="UP000002574">
    <property type="component" value="Chromosome"/>
</dbReference>
<dbReference type="STRING" id="608538.HTH_0656"/>
<evidence type="ECO:0000313" key="3">
    <source>
        <dbReference type="Proteomes" id="UP000002574"/>
    </source>
</evidence>
<dbReference type="AlphaFoldDB" id="D3DH15"/>
<dbReference type="KEGG" id="hth:HTH_0656"/>
<reference evidence="2 3" key="1">
    <citation type="journal article" date="2010" name="J. Bacteriol.">
        <title>Complete genome sequence of the thermophilic, obligately chemolithoautotrophic hydrogen-oxidizing bacterium Hydrogenobacter thermophilus TK-6.</title>
        <authorList>
            <person name="Arai H."/>
            <person name="Kanbe H."/>
            <person name="Ishii M."/>
            <person name="Igarashi Y."/>
        </authorList>
    </citation>
    <scope>NUCLEOTIDE SEQUENCE [LARGE SCALE GENOMIC DNA]</scope>
    <source>
        <strain evidence="3">DSM 6534 / IAM 12695 / TK-6 [Tokyo]</strain>
    </source>
</reference>